<feature type="compositionally biased region" description="Basic and acidic residues" evidence="1">
    <location>
        <begin position="472"/>
        <end position="488"/>
    </location>
</feature>
<comment type="caution">
    <text evidence="2">The sequence shown here is derived from an EMBL/GenBank/DDBJ whole genome shotgun (WGS) entry which is preliminary data.</text>
</comment>
<feature type="compositionally biased region" description="Basic and acidic residues" evidence="1">
    <location>
        <begin position="222"/>
        <end position="233"/>
    </location>
</feature>
<evidence type="ECO:0000313" key="5">
    <source>
        <dbReference type="Proteomes" id="UP001152797"/>
    </source>
</evidence>
<accession>A0A9P1BK67</accession>
<feature type="compositionally biased region" description="Polar residues" evidence="1">
    <location>
        <begin position="300"/>
        <end position="317"/>
    </location>
</feature>
<gene>
    <name evidence="2" type="ORF">C1SCF055_LOCUS1645</name>
</gene>
<dbReference type="SUPFAM" id="SSF47473">
    <property type="entry name" value="EF-hand"/>
    <property type="match status" value="1"/>
</dbReference>
<organism evidence="2">
    <name type="scientific">Cladocopium goreaui</name>
    <dbReference type="NCBI Taxonomy" id="2562237"/>
    <lineage>
        <taxon>Eukaryota</taxon>
        <taxon>Sar</taxon>
        <taxon>Alveolata</taxon>
        <taxon>Dinophyceae</taxon>
        <taxon>Suessiales</taxon>
        <taxon>Symbiodiniaceae</taxon>
        <taxon>Cladocopium</taxon>
    </lineage>
</organism>
<dbReference type="OrthoDB" id="390748at2759"/>
<evidence type="ECO:0000313" key="3">
    <source>
        <dbReference type="EMBL" id="CAL1126496.1"/>
    </source>
</evidence>
<evidence type="ECO:0000256" key="1">
    <source>
        <dbReference type="SAM" id="MobiDB-lite"/>
    </source>
</evidence>
<dbReference type="EMBL" id="CAMXCT030000055">
    <property type="protein sequence ID" value="CAL4760433.1"/>
    <property type="molecule type" value="Genomic_DNA"/>
</dbReference>
<name>A0A9P1BK67_9DINO</name>
<dbReference type="Proteomes" id="UP001152797">
    <property type="component" value="Unassembled WGS sequence"/>
</dbReference>
<protein>
    <submittedName>
        <fullName evidence="4">EF-hand domain-containing protein</fullName>
    </submittedName>
</protein>
<dbReference type="AlphaFoldDB" id="A0A9P1BK67"/>
<dbReference type="InterPro" id="IPR011992">
    <property type="entry name" value="EF-hand-dom_pair"/>
</dbReference>
<feature type="compositionally biased region" description="Polar residues" evidence="1">
    <location>
        <begin position="212"/>
        <end position="221"/>
    </location>
</feature>
<feature type="region of interest" description="Disordered" evidence="1">
    <location>
        <begin position="300"/>
        <end position="496"/>
    </location>
</feature>
<evidence type="ECO:0000313" key="2">
    <source>
        <dbReference type="EMBL" id="CAI3973121.1"/>
    </source>
</evidence>
<reference evidence="3" key="2">
    <citation type="submission" date="2024-04" db="EMBL/GenBank/DDBJ databases">
        <authorList>
            <person name="Chen Y."/>
            <person name="Shah S."/>
            <person name="Dougan E. K."/>
            <person name="Thang M."/>
            <person name="Chan C."/>
        </authorList>
    </citation>
    <scope>NUCLEOTIDE SEQUENCE [LARGE SCALE GENOMIC DNA]</scope>
</reference>
<keyword evidence="5" id="KW-1185">Reference proteome</keyword>
<dbReference type="Gene3D" id="1.10.238.10">
    <property type="entry name" value="EF-hand"/>
    <property type="match status" value="1"/>
</dbReference>
<dbReference type="EMBL" id="CAMXCT010000055">
    <property type="protein sequence ID" value="CAI3973121.1"/>
    <property type="molecule type" value="Genomic_DNA"/>
</dbReference>
<proteinExistence type="predicted"/>
<sequence>MANGRSKLSDRNLLQAACHEFQKVDTYHRGLITSANFAKALGTLGLKYGQPEVDEILQYCTVTDDGYVHYKELHNVLSPDQPRAKQSSMKTTIYPSEASEMMASSGERNGFYVAKTEDIRKVFALWERGRISSEQFKEALQRCGAPMTAELDRLLLMYGPARSMPFSKLMYALQIDANDGRRARNAHGVAATPFDQAPMPGAGAATVQLQSEQQRFHQSTSSREKMEKEKRSDLANPSSLRQVICDFVDGHIPAVTFRMQLQRFGVALTQDLEKMIRTHEGDSSVRFQDFARVLLRQDKTSGASGSVTPSGYRSATPRSDAMFARSGGSSVRSSLPFGQWDDLPEPQPSQRPSIVPVAPPYATQEAESELRRPPVASASRAQGHHGDILGWNQAPLREEQKGPTGRRHVTASSGQSFLQWPAESQDEEQRPGRRLYGQAASASESAPYGRSSDVSQHVCDPRMPAAPFGTDQDLRLRRPEDAGTDEYRAALGGLRR</sequence>
<feature type="region of interest" description="Disordered" evidence="1">
    <location>
        <begin position="212"/>
        <end position="235"/>
    </location>
</feature>
<evidence type="ECO:0000313" key="4">
    <source>
        <dbReference type="EMBL" id="CAL4760433.1"/>
    </source>
</evidence>
<dbReference type="EMBL" id="CAMXCT020000055">
    <property type="protein sequence ID" value="CAL1126496.1"/>
    <property type="molecule type" value="Genomic_DNA"/>
</dbReference>
<reference evidence="2" key="1">
    <citation type="submission" date="2022-10" db="EMBL/GenBank/DDBJ databases">
        <authorList>
            <person name="Chen Y."/>
            <person name="Dougan E. K."/>
            <person name="Chan C."/>
            <person name="Rhodes N."/>
            <person name="Thang M."/>
        </authorList>
    </citation>
    <scope>NUCLEOTIDE SEQUENCE</scope>
</reference>